<feature type="region of interest" description="Disordered" evidence="1">
    <location>
        <begin position="1"/>
        <end position="200"/>
    </location>
</feature>
<evidence type="ECO:0000313" key="2">
    <source>
        <dbReference type="EMBL" id="KAK5115518.1"/>
    </source>
</evidence>
<gene>
    <name evidence="2" type="ORF">LTR62_001177</name>
</gene>
<comment type="caution">
    <text evidence="2">The sequence shown here is derived from an EMBL/GenBank/DDBJ whole genome shotgun (WGS) entry which is preliminary data.</text>
</comment>
<feature type="compositionally biased region" description="Low complexity" evidence="1">
    <location>
        <begin position="82"/>
        <end position="118"/>
    </location>
</feature>
<organism evidence="2 3">
    <name type="scientific">Meristemomyces frigidus</name>
    <dbReference type="NCBI Taxonomy" id="1508187"/>
    <lineage>
        <taxon>Eukaryota</taxon>
        <taxon>Fungi</taxon>
        <taxon>Dikarya</taxon>
        <taxon>Ascomycota</taxon>
        <taxon>Pezizomycotina</taxon>
        <taxon>Dothideomycetes</taxon>
        <taxon>Dothideomycetidae</taxon>
        <taxon>Mycosphaerellales</taxon>
        <taxon>Teratosphaeriaceae</taxon>
        <taxon>Meristemomyces</taxon>
    </lineage>
</organism>
<accession>A0AAN7TLT7</accession>
<protein>
    <submittedName>
        <fullName evidence="2">Uncharacterized protein</fullName>
    </submittedName>
</protein>
<feature type="compositionally biased region" description="Low complexity" evidence="1">
    <location>
        <begin position="55"/>
        <end position="73"/>
    </location>
</feature>
<name>A0AAN7TLT7_9PEZI</name>
<dbReference type="EMBL" id="JAVRRL010000012">
    <property type="protein sequence ID" value="KAK5115518.1"/>
    <property type="molecule type" value="Genomic_DNA"/>
</dbReference>
<proteinExistence type="predicted"/>
<sequence>MAPERSSPNKRTALAAGTRKPSERVKTLVKKAADTAKEVAKAVPAEANTKKKRAATTTSKKPAAKKVAAGRVVKPAKKAAPVKKAAPMKKPAPARKAAPAKKASPAKKAAPAKKTTAPKIKKASPVKKPSPAKKPAAAASKKKLISPNSPPKSPPKKAAAPAPVFNTDDLPDYEDEEDYEPPQAASTDPRLNKKGNDSTLQSVAKMASGAVGGVVEAGQGLLRGMSPGV</sequence>
<evidence type="ECO:0000256" key="1">
    <source>
        <dbReference type="SAM" id="MobiDB-lite"/>
    </source>
</evidence>
<feature type="compositionally biased region" description="Basic and acidic residues" evidence="1">
    <location>
        <begin position="20"/>
        <end position="40"/>
    </location>
</feature>
<reference evidence="2" key="1">
    <citation type="submission" date="2023-08" db="EMBL/GenBank/DDBJ databases">
        <title>Black Yeasts Isolated from many extreme environments.</title>
        <authorList>
            <person name="Coleine C."/>
            <person name="Stajich J.E."/>
            <person name="Selbmann L."/>
        </authorList>
    </citation>
    <scope>NUCLEOTIDE SEQUENCE</scope>
    <source>
        <strain evidence="2">CCFEE 5401</strain>
    </source>
</reference>
<feature type="compositionally biased region" description="Low complexity" evidence="1">
    <location>
        <begin position="126"/>
        <end position="139"/>
    </location>
</feature>
<dbReference type="AlphaFoldDB" id="A0AAN7TLT7"/>
<evidence type="ECO:0000313" key="3">
    <source>
        <dbReference type="Proteomes" id="UP001310890"/>
    </source>
</evidence>
<feature type="compositionally biased region" description="Acidic residues" evidence="1">
    <location>
        <begin position="169"/>
        <end position="180"/>
    </location>
</feature>
<dbReference type="Proteomes" id="UP001310890">
    <property type="component" value="Unassembled WGS sequence"/>
</dbReference>